<evidence type="ECO:0000313" key="8">
    <source>
        <dbReference type="Proteomes" id="UP001487305"/>
    </source>
</evidence>
<dbReference type="InterPro" id="IPR036390">
    <property type="entry name" value="WH_DNA-bd_sf"/>
</dbReference>
<name>A0ABV1JG36_9ACTN</name>
<dbReference type="InterPro" id="IPR043135">
    <property type="entry name" value="Fur_C"/>
</dbReference>
<sequence length="139" mass="15773">MATVTNQVEERKPVTRNTIQRALVLEAVQSLHEHPTSADVYEAVRAKHPNISRATVYRNLGVLADKGEVLRVEVAGGADRYDFFNEPHYHARCRQCGMIFDVDMPYRSDLTEDVIDSHGFKIEGHQIMFDGVCPDCQKK</sequence>
<dbReference type="SUPFAM" id="SSF46785">
    <property type="entry name" value="Winged helix' DNA-binding domain"/>
    <property type="match status" value="1"/>
</dbReference>
<dbReference type="InterPro" id="IPR036388">
    <property type="entry name" value="WH-like_DNA-bd_sf"/>
</dbReference>
<keyword evidence="6" id="KW-0804">Transcription</keyword>
<dbReference type="InterPro" id="IPR002481">
    <property type="entry name" value="FUR"/>
</dbReference>
<organism evidence="7 8">
    <name type="scientific">Raoultibacter massiliensis</name>
    <dbReference type="NCBI Taxonomy" id="1852371"/>
    <lineage>
        <taxon>Bacteria</taxon>
        <taxon>Bacillati</taxon>
        <taxon>Actinomycetota</taxon>
        <taxon>Coriobacteriia</taxon>
        <taxon>Eggerthellales</taxon>
        <taxon>Eggerthellaceae</taxon>
        <taxon>Raoultibacter</taxon>
    </lineage>
</organism>
<reference evidence="7 8" key="1">
    <citation type="submission" date="2024-04" db="EMBL/GenBank/DDBJ databases">
        <title>Human intestinal bacterial collection.</title>
        <authorList>
            <person name="Pauvert C."/>
            <person name="Hitch T.C.A."/>
            <person name="Clavel T."/>
        </authorList>
    </citation>
    <scope>NUCLEOTIDE SEQUENCE [LARGE SCALE GENOMIC DNA]</scope>
    <source>
        <strain evidence="7 8">CLA-KB-H42</strain>
    </source>
</reference>
<dbReference type="PANTHER" id="PTHR33202">
    <property type="entry name" value="ZINC UPTAKE REGULATION PROTEIN"/>
    <property type="match status" value="1"/>
</dbReference>
<evidence type="ECO:0000256" key="1">
    <source>
        <dbReference type="ARBA" id="ARBA00007957"/>
    </source>
</evidence>
<evidence type="ECO:0000313" key="7">
    <source>
        <dbReference type="EMBL" id="MEQ3364043.1"/>
    </source>
</evidence>
<keyword evidence="2" id="KW-0678">Repressor</keyword>
<dbReference type="PANTHER" id="PTHR33202:SF7">
    <property type="entry name" value="FERRIC UPTAKE REGULATION PROTEIN"/>
    <property type="match status" value="1"/>
</dbReference>
<evidence type="ECO:0000256" key="5">
    <source>
        <dbReference type="ARBA" id="ARBA00023125"/>
    </source>
</evidence>
<dbReference type="Proteomes" id="UP001487305">
    <property type="component" value="Unassembled WGS sequence"/>
</dbReference>
<proteinExistence type="inferred from homology"/>
<keyword evidence="8" id="KW-1185">Reference proteome</keyword>
<comment type="caution">
    <text evidence="7">The sequence shown here is derived from an EMBL/GenBank/DDBJ whole genome shotgun (WGS) entry which is preliminary data.</text>
</comment>
<dbReference type="Gene3D" id="1.10.10.10">
    <property type="entry name" value="Winged helix-like DNA-binding domain superfamily/Winged helix DNA-binding domain"/>
    <property type="match status" value="1"/>
</dbReference>
<dbReference type="CDD" id="cd07153">
    <property type="entry name" value="Fur_like"/>
    <property type="match status" value="1"/>
</dbReference>
<evidence type="ECO:0000256" key="6">
    <source>
        <dbReference type="ARBA" id="ARBA00023163"/>
    </source>
</evidence>
<dbReference type="RefSeq" id="WP_102373759.1">
    <property type="nucleotide sequence ID" value="NZ_DBFADM010000035.1"/>
</dbReference>
<dbReference type="Gene3D" id="3.30.1490.190">
    <property type="match status" value="1"/>
</dbReference>
<keyword evidence="5" id="KW-0238">DNA-binding</keyword>
<protein>
    <submittedName>
        <fullName evidence="7">Transcriptional repressor</fullName>
    </submittedName>
</protein>
<accession>A0ABV1JG36</accession>
<evidence type="ECO:0000256" key="4">
    <source>
        <dbReference type="ARBA" id="ARBA00023015"/>
    </source>
</evidence>
<dbReference type="Pfam" id="PF01475">
    <property type="entry name" value="FUR"/>
    <property type="match status" value="1"/>
</dbReference>
<comment type="similarity">
    <text evidence="1">Belongs to the Fur family.</text>
</comment>
<evidence type="ECO:0000256" key="2">
    <source>
        <dbReference type="ARBA" id="ARBA00022491"/>
    </source>
</evidence>
<gene>
    <name evidence="7" type="ORF">AAA083_13755</name>
</gene>
<keyword evidence="3" id="KW-0862">Zinc</keyword>
<dbReference type="EMBL" id="JBBNOP010000015">
    <property type="protein sequence ID" value="MEQ3364043.1"/>
    <property type="molecule type" value="Genomic_DNA"/>
</dbReference>
<keyword evidence="4" id="KW-0805">Transcription regulation</keyword>
<evidence type="ECO:0000256" key="3">
    <source>
        <dbReference type="ARBA" id="ARBA00022833"/>
    </source>
</evidence>